<name>A0A835XRD5_9CHLO</name>
<dbReference type="OrthoDB" id="550804at2759"/>
<protein>
    <recommendedName>
        <fullName evidence="1">WSC domain-containing protein</fullName>
    </recommendedName>
</protein>
<dbReference type="Proteomes" id="UP000612055">
    <property type="component" value="Unassembled WGS sequence"/>
</dbReference>
<accession>A0A835XRD5</accession>
<dbReference type="Pfam" id="PF01822">
    <property type="entry name" value="WSC"/>
    <property type="match status" value="1"/>
</dbReference>
<dbReference type="PANTHER" id="PTHR45713">
    <property type="entry name" value="FTP DOMAIN-CONTAINING PROTEIN"/>
    <property type="match status" value="1"/>
</dbReference>
<dbReference type="InterPro" id="IPR051941">
    <property type="entry name" value="BG_Antigen-Binding_Lectin"/>
</dbReference>
<comment type="caution">
    <text evidence="2">The sequence shown here is derived from an EMBL/GenBank/DDBJ whole genome shotgun (WGS) entry which is preliminary data.</text>
</comment>
<keyword evidence="3" id="KW-1185">Reference proteome</keyword>
<evidence type="ECO:0000313" key="2">
    <source>
        <dbReference type="EMBL" id="KAG2489767.1"/>
    </source>
</evidence>
<sequence length="292" mass="30706">MTPNKCAAYAQLSGFGVYGVQAGTRCYGGTSEDLALSLGAASDCTVPCGGDPTVMCGGATSNMVYRLGSIAGCFVDSAQRRLETMLMVTEWAWFKSYVESVFWPRLNNSLSAAADITRQPNGDVFADIGAWGGFTNLGLDNTKTPGITSPSSGGDVAIGRPTFASSVYSNNGTYNPGNAVDAPTWTFFLSAKGVDPWLTVDLGAVYAIDRVVVTNRDVFPEKLADCEIRVGMNLANTSSAVATNPSVWRQQPGSLIDANATMTAEWGNGAAFPSVGRYVTIQVDRATPEPSA</sequence>
<dbReference type="SUPFAM" id="SSF49785">
    <property type="entry name" value="Galactose-binding domain-like"/>
    <property type="match status" value="1"/>
</dbReference>
<dbReference type="EMBL" id="JAEHOE010000069">
    <property type="protein sequence ID" value="KAG2489767.1"/>
    <property type="molecule type" value="Genomic_DNA"/>
</dbReference>
<dbReference type="Pfam" id="PF22633">
    <property type="entry name" value="F5_F8_type_C_2"/>
    <property type="match status" value="1"/>
</dbReference>
<gene>
    <name evidence="2" type="ORF">HYH03_011718</name>
</gene>
<dbReference type="InterPro" id="IPR008979">
    <property type="entry name" value="Galactose-bd-like_sf"/>
</dbReference>
<evidence type="ECO:0000259" key="1">
    <source>
        <dbReference type="PROSITE" id="PS51212"/>
    </source>
</evidence>
<dbReference type="AlphaFoldDB" id="A0A835XRD5"/>
<proteinExistence type="predicted"/>
<dbReference type="InterPro" id="IPR002889">
    <property type="entry name" value="WSC_carb-bd"/>
</dbReference>
<dbReference type="Gene3D" id="2.60.120.260">
    <property type="entry name" value="Galactose-binding domain-like"/>
    <property type="match status" value="1"/>
</dbReference>
<reference evidence="2" key="1">
    <citation type="journal article" date="2020" name="bioRxiv">
        <title>Comparative genomics of Chlamydomonas.</title>
        <authorList>
            <person name="Craig R.J."/>
            <person name="Hasan A.R."/>
            <person name="Ness R.W."/>
            <person name="Keightley P.D."/>
        </authorList>
    </citation>
    <scope>NUCLEOTIDE SEQUENCE</scope>
    <source>
        <strain evidence="2">CCAP 11/70</strain>
    </source>
</reference>
<dbReference type="PANTHER" id="PTHR45713:SF6">
    <property type="entry name" value="F5_8 TYPE C DOMAIN-CONTAINING PROTEIN"/>
    <property type="match status" value="1"/>
</dbReference>
<dbReference type="PROSITE" id="PS51212">
    <property type="entry name" value="WSC"/>
    <property type="match status" value="1"/>
</dbReference>
<feature type="domain" description="WSC" evidence="1">
    <location>
        <begin position="1"/>
        <end position="68"/>
    </location>
</feature>
<organism evidence="2 3">
    <name type="scientific">Edaphochlamys debaryana</name>
    <dbReference type="NCBI Taxonomy" id="47281"/>
    <lineage>
        <taxon>Eukaryota</taxon>
        <taxon>Viridiplantae</taxon>
        <taxon>Chlorophyta</taxon>
        <taxon>core chlorophytes</taxon>
        <taxon>Chlorophyceae</taxon>
        <taxon>CS clade</taxon>
        <taxon>Chlamydomonadales</taxon>
        <taxon>Chlamydomonadales incertae sedis</taxon>
        <taxon>Edaphochlamys</taxon>
    </lineage>
</organism>
<evidence type="ECO:0000313" key="3">
    <source>
        <dbReference type="Proteomes" id="UP000612055"/>
    </source>
</evidence>